<dbReference type="EMBL" id="JABWAD010000055">
    <property type="protein sequence ID" value="KAF6067111.1"/>
    <property type="molecule type" value="Genomic_DNA"/>
</dbReference>
<dbReference type="SUPFAM" id="SSF46689">
    <property type="entry name" value="Homeodomain-like"/>
    <property type="match status" value="1"/>
</dbReference>
<sequence length="178" mass="20153">MPRQQIKKQEVDEVAMQAAIDDIKSGKISSFRKASQKYGLCATTLRNRMNGVPSRSIAHANEQLFSPLQEDSIAQWILDSEREGTPRTRKDVIEFAGLIAAQEDKPTIHVSDNCRKQAEKFFKNFKQLINENNINHDNVFRVDSTTYIMGKGNSSEMVIPGDDNKVYVQSFEGMIVVQ</sequence>
<organism evidence="2 3">
    <name type="scientific">Candida albicans</name>
    <name type="common">Yeast</name>
    <dbReference type="NCBI Taxonomy" id="5476"/>
    <lineage>
        <taxon>Eukaryota</taxon>
        <taxon>Fungi</taxon>
        <taxon>Dikarya</taxon>
        <taxon>Ascomycota</taxon>
        <taxon>Saccharomycotina</taxon>
        <taxon>Pichiomycetes</taxon>
        <taxon>Debaryomycetaceae</taxon>
        <taxon>Candida/Lodderomyces clade</taxon>
        <taxon>Candida</taxon>
    </lineage>
</organism>
<evidence type="ECO:0000313" key="3">
    <source>
        <dbReference type="Proteomes" id="UP000536275"/>
    </source>
</evidence>
<reference evidence="2 3" key="1">
    <citation type="submission" date="2020-03" db="EMBL/GenBank/DDBJ databases">
        <title>FDA dAtabase for Regulatory Grade micrObial Sequences (FDA-ARGOS): Supporting development and validation of Infectious Disease Dx tests.</title>
        <authorList>
            <person name="Campos J."/>
            <person name="Goldberg B."/>
            <person name="Tallon L."/>
            <person name="Sadzewicz L."/>
            <person name="Vavikolanu K."/>
            <person name="Mehta A."/>
            <person name="Aluvathingal J."/>
            <person name="Nadendla S."/>
            <person name="Nandy P."/>
            <person name="Geyer C."/>
            <person name="Yan Y."/>
            <person name="Sichtig H."/>
        </authorList>
    </citation>
    <scope>NUCLEOTIDE SEQUENCE [LARGE SCALE GENOMIC DNA]</scope>
    <source>
        <strain evidence="2 3">FDAARGOS_656</strain>
    </source>
</reference>
<name>A0A8H6BYC7_CANAX</name>
<accession>A0A8H6BYC7</accession>
<dbReference type="Pfam" id="PF05225">
    <property type="entry name" value="HTH_psq"/>
    <property type="match status" value="1"/>
</dbReference>
<dbReference type="AlphaFoldDB" id="A0A8H6BYC7"/>
<dbReference type="GO" id="GO:0003677">
    <property type="term" value="F:DNA binding"/>
    <property type="evidence" value="ECO:0007669"/>
    <property type="project" value="InterPro"/>
</dbReference>
<dbReference type="InterPro" id="IPR007889">
    <property type="entry name" value="HTH_Psq"/>
</dbReference>
<dbReference type="Gene3D" id="1.10.10.60">
    <property type="entry name" value="Homeodomain-like"/>
    <property type="match status" value="1"/>
</dbReference>
<protein>
    <submittedName>
        <fullName evidence="2">Helix-turn-helix, Psq domain family protein</fullName>
    </submittedName>
</protein>
<dbReference type="Proteomes" id="UP000536275">
    <property type="component" value="Unassembled WGS sequence"/>
</dbReference>
<comment type="caution">
    <text evidence="2">The sequence shown here is derived from an EMBL/GenBank/DDBJ whole genome shotgun (WGS) entry which is preliminary data.</text>
</comment>
<gene>
    <name evidence="2" type="ORF">FOB64_004540</name>
</gene>
<dbReference type="InterPro" id="IPR009057">
    <property type="entry name" value="Homeodomain-like_sf"/>
</dbReference>
<proteinExistence type="predicted"/>
<evidence type="ECO:0000259" key="1">
    <source>
        <dbReference type="Pfam" id="PF05225"/>
    </source>
</evidence>
<evidence type="ECO:0000313" key="2">
    <source>
        <dbReference type="EMBL" id="KAF6067111.1"/>
    </source>
</evidence>
<feature type="domain" description="HTH psq-type" evidence="1">
    <location>
        <begin position="15"/>
        <end position="54"/>
    </location>
</feature>